<proteinExistence type="predicted"/>
<evidence type="ECO:0000256" key="1">
    <source>
        <dbReference type="ARBA" id="ARBA00023054"/>
    </source>
</evidence>
<organism evidence="3 4">
    <name type="scientific">Phytophthora nicotianae P10297</name>
    <dbReference type="NCBI Taxonomy" id="1317064"/>
    <lineage>
        <taxon>Eukaryota</taxon>
        <taxon>Sar</taxon>
        <taxon>Stramenopiles</taxon>
        <taxon>Oomycota</taxon>
        <taxon>Peronosporomycetes</taxon>
        <taxon>Peronosporales</taxon>
        <taxon>Peronosporaceae</taxon>
        <taxon>Phytophthora</taxon>
    </lineage>
</organism>
<comment type="caution">
    <text evidence="3">The sequence shown here is derived from an EMBL/GenBank/DDBJ whole genome shotgun (WGS) entry which is preliminary data.</text>
</comment>
<dbReference type="EMBL" id="ANIY01002418">
    <property type="protein sequence ID" value="ETP41124.1"/>
    <property type="molecule type" value="Genomic_DNA"/>
</dbReference>
<sequence length="1079" mass="124384">MAKPQQGMAESVRHKKHADRSPEEKNWVALDFLLNFAYYYKNVPPEEVEIIQKSPDYQQLSKTKLSVDQLQRLMQLPARNCLAFAFFKSSEEMEAHYLLRKYTFGDGEEYFAQLDHDFEAPSGIAAPRATQSCSLQDMLSVLEKLATSRPLRSRQCPRARSVLLDDKMPPLTLLHVPQSQIFPHKGTTHSFQLPKDTEGVAVLSLTVSIVFQGHFKSVGYQNGRLAAMLYMLPPVTDPESTQQKFQAPIPIGKCLYVEDLALCSPHSMGRLVLRHEPLAIPLSAAATYQIVVDAPVFTAYSLEVHGRTALFADEALRRKRVDALKKQDLLPRKQDELQNVFVTIQLSERKKRLARRLATEAKDQTRVAELELLRNNQKLERDNAEPSLSHEERKELHAAIRTANKTFTHCCFLFSKREEEVRDIEQSLRELTRIHVDVLEECEKMEQVLAEYRTKLPQIAALLSGDAAAAKLARELNVEYENKNGTKSSKVRWAELSAMRAKLPSMMTPAERLRRKYKKGRDTLDKKEREWILLDRILHPRMYRWEEDKHGSATDGGYTKAPGVNLRLHGTYPKLSKDEEQLAALSKMELERIIKAPWNLLERKEILIRKILTRFRDDHGSNSKRRAPPNDSMSMVTLLRAQKSTELTHEEREWRLYDQLMNPMYYPVNFKRLAKELSGATGLEDVTISPKITREDLLTAINTPEEELYKLPSDLLRGRTLLLKYDPHLSVNLITAARLQQSQDSLVMDSVEVDVDARCRLVFQELQRAIANTRNEFMDSHVLHSTLQRFPTKVLRLELEKDLDRLLISQIKEKEDFELANFLSNKDTADNNRDVVSDSDSDEEAVIAREMEARRKAKDGTKQGLKVRGKALKQKSLQKQRREIKNALQGRSLEEQRTLLREQELGPGGCTACWTNPCEWKPFLEESYVTIQERIDVIHEELERVKHCSDLTITSNVCMAAIKSGNQAIRLRKSDLFDELTLEVKIWEKNLRLKAVDEEFHETFRSKNEFFETQALHGFRQIQHKNKVQIALQREHNVLVAHLTAYEVVEDVLESMLEGWVFGERESERQVLGYVPSLK</sequence>
<evidence type="ECO:0000313" key="3">
    <source>
        <dbReference type="EMBL" id="ETP41124.1"/>
    </source>
</evidence>
<feature type="region of interest" description="Disordered" evidence="2">
    <location>
        <begin position="854"/>
        <end position="873"/>
    </location>
</feature>
<dbReference type="Proteomes" id="UP000018948">
    <property type="component" value="Unassembled WGS sequence"/>
</dbReference>
<keyword evidence="1" id="KW-0175">Coiled coil</keyword>
<dbReference type="PANTHER" id="PTHR15073:SF1">
    <property type="entry name" value="RETICULOCYTE-BINDING PROTEIN HOMOLOG 2A"/>
    <property type="match status" value="1"/>
</dbReference>
<reference evidence="3 4" key="1">
    <citation type="submission" date="2013-11" db="EMBL/GenBank/DDBJ databases">
        <title>The Genome Sequence of Phytophthora parasitica P10297.</title>
        <authorList>
            <consortium name="The Broad Institute Genomics Platform"/>
            <person name="Russ C."/>
            <person name="Tyler B."/>
            <person name="Panabieres F."/>
            <person name="Shan W."/>
            <person name="Tripathy S."/>
            <person name="Grunwald N."/>
            <person name="Machado M."/>
            <person name="Johnson C.S."/>
            <person name="Walker B."/>
            <person name="Young S.K."/>
            <person name="Zeng Q."/>
            <person name="Gargeya S."/>
            <person name="Fitzgerald M."/>
            <person name="Haas B."/>
            <person name="Abouelleil A."/>
            <person name="Allen A.W."/>
            <person name="Alvarado L."/>
            <person name="Arachchi H.M."/>
            <person name="Berlin A.M."/>
            <person name="Chapman S.B."/>
            <person name="Gainer-Dewar J."/>
            <person name="Goldberg J."/>
            <person name="Griggs A."/>
            <person name="Gujja S."/>
            <person name="Hansen M."/>
            <person name="Howarth C."/>
            <person name="Imamovic A."/>
            <person name="Ireland A."/>
            <person name="Larimer J."/>
            <person name="McCowan C."/>
            <person name="Murphy C."/>
            <person name="Pearson M."/>
            <person name="Poon T.W."/>
            <person name="Priest M."/>
            <person name="Roberts A."/>
            <person name="Saif S."/>
            <person name="Shea T."/>
            <person name="Sisk P."/>
            <person name="Sykes S."/>
            <person name="Wortman J."/>
            <person name="Nusbaum C."/>
            <person name="Birren B."/>
        </authorList>
    </citation>
    <scope>NUCLEOTIDE SEQUENCE [LARGE SCALE GENOMIC DNA]</scope>
    <source>
        <strain evidence="3 4">P10297</strain>
    </source>
</reference>
<evidence type="ECO:0000313" key="4">
    <source>
        <dbReference type="Proteomes" id="UP000018948"/>
    </source>
</evidence>
<dbReference type="AlphaFoldDB" id="W2Z4H0"/>
<dbReference type="PANTHER" id="PTHR15073">
    <property type="entry name" value="MICROTUBULE-ASSOCIATED PROTEIN"/>
    <property type="match status" value="1"/>
</dbReference>
<name>W2Z4H0_PHYNI</name>
<feature type="region of interest" description="Disordered" evidence="2">
    <location>
        <begin position="1"/>
        <end position="20"/>
    </location>
</feature>
<evidence type="ECO:0000256" key="2">
    <source>
        <dbReference type="SAM" id="MobiDB-lite"/>
    </source>
</evidence>
<gene>
    <name evidence="3" type="ORF">F442_11648</name>
</gene>
<feature type="non-terminal residue" evidence="3">
    <location>
        <position position="1079"/>
    </location>
</feature>
<dbReference type="InterPro" id="IPR051483">
    <property type="entry name" value="MAP7_domain-containing"/>
</dbReference>
<protein>
    <submittedName>
        <fullName evidence="3">Uncharacterized protein</fullName>
    </submittedName>
</protein>
<accession>W2Z4H0</accession>
<dbReference type="OrthoDB" id="70856at2759"/>